<dbReference type="RefSeq" id="WP_184826371.1">
    <property type="nucleotide sequence ID" value="NZ_JBFAWX010000121.1"/>
</dbReference>
<evidence type="ECO:0000313" key="2">
    <source>
        <dbReference type="EMBL" id="MBB4901668.1"/>
    </source>
</evidence>
<comment type="caution">
    <text evidence="2">The sequence shown here is derived from an EMBL/GenBank/DDBJ whole genome shotgun (WGS) entry which is preliminary data.</text>
</comment>
<name>A0A7W7PUR8_9ACTN</name>
<proteinExistence type="predicted"/>
<evidence type="ECO:0000313" key="3">
    <source>
        <dbReference type="Proteomes" id="UP000579523"/>
    </source>
</evidence>
<dbReference type="EMBL" id="JACHJI010000011">
    <property type="protein sequence ID" value="MBB4901668.1"/>
    <property type="molecule type" value="Genomic_DNA"/>
</dbReference>
<protein>
    <submittedName>
        <fullName evidence="2">Uncharacterized protein</fullName>
    </submittedName>
</protein>
<accession>A0A7W7PUR8</accession>
<organism evidence="2 3">
    <name type="scientific">Streptomyces griseomycini</name>
    <dbReference type="NCBI Taxonomy" id="66895"/>
    <lineage>
        <taxon>Bacteria</taxon>
        <taxon>Bacillati</taxon>
        <taxon>Actinomycetota</taxon>
        <taxon>Actinomycetes</taxon>
        <taxon>Kitasatosporales</taxon>
        <taxon>Streptomycetaceae</taxon>
        <taxon>Streptomyces</taxon>
    </lineage>
</organism>
<feature type="compositionally biased region" description="Low complexity" evidence="1">
    <location>
        <begin position="13"/>
        <end position="29"/>
    </location>
</feature>
<reference evidence="2 3" key="1">
    <citation type="submission" date="2020-08" db="EMBL/GenBank/DDBJ databases">
        <title>Genomic Encyclopedia of Type Strains, Phase III (KMG-III): the genomes of soil and plant-associated and newly described type strains.</title>
        <authorList>
            <person name="Whitman W."/>
        </authorList>
    </citation>
    <scope>NUCLEOTIDE SEQUENCE [LARGE SCALE GENOMIC DNA]</scope>
    <source>
        <strain evidence="2 3">CECT 3273</strain>
    </source>
</reference>
<feature type="region of interest" description="Disordered" evidence="1">
    <location>
        <begin position="1"/>
        <end position="29"/>
    </location>
</feature>
<gene>
    <name evidence="2" type="ORF">FHS37_005756</name>
</gene>
<dbReference type="Proteomes" id="UP000579523">
    <property type="component" value="Unassembled WGS sequence"/>
</dbReference>
<evidence type="ECO:0000256" key="1">
    <source>
        <dbReference type="SAM" id="MobiDB-lite"/>
    </source>
</evidence>
<dbReference type="AlphaFoldDB" id="A0A7W7PUR8"/>
<keyword evidence="3" id="KW-1185">Reference proteome</keyword>
<sequence>MRSSTPKRPGTVAACPRRARAAGPAAPDRFPARAAQPFLLRDDPVVEVRAAWSYAPARPPSTRG</sequence>